<dbReference type="SUPFAM" id="SSF53901">
    <property type="entry name" value="Thiolase-like"/>
    <property type="match status" value="1"/>
</dbReference>
<sequence length="139" mass="15169">DFVHIEENVIGSRRAYEEAGVKNPREEISMAEVHDCFSIHEMIVYEDLGFSPRGKARDDIEAGTFTLTGELPVNTDGGLKCFGHPLGASGLRMMYEVYKQLQGKAGPRQVKNPRLGLTHNLGGNAGTGICSCFIVGNEK</sequence>
<evidence type="ECO:0000313" key="2">
    <source>
        <dbReference type="EMBL" id="GAF95203.1"/>
    </source>
</evidence>
<dbReference type="AlphaFoldDB" id="X0TNS1"/>
<evidence type="ECO:0000259" key="1">
    <source>
        <dbReference type="Pfam" id="PF22691"/>
    </source>
</evidence>
<dbReference type="InterPro" id="IPR016039">
    <property type="entry name" value="Thiolase-like"/>
</dbReference>
<dbReference type="InterPro" id="IPR055140">
    <property type="entry name" value="Thiolase_C_2"/>
</dbReference>
<dbReference type="PANTHER" id="PTHR42870">
    <property type="entry name" value="ACETYL-COA C-ACETYLTRANSFERASE"/>
    <property type="match status" value="1"/>
</dbReference>
<proteinExistence type="predicted"/>
<dbReference type="GO" id="GO:0016746">
    <property type="term" value="F:acyltransferase activity"/>
    <property type="evidence" value="ECO:0007669"/>
    <property type="project" value="InterPro"/>
</dbReference>
<dbReference type="EMBL" id="BARS01011921">
    <property type="protein sequence ID" value="GAF95203.1"/>
    <property type="molecule type" value="Genomic_DNA"/>
</dbReference>
<dbReference type="Pfam" id="PF22691">
    <property type="entry name" value="Thiolase_C_1"/>
    <property type="match status" value="1"/>
</dbReference>
<gene>
    <name evidence="2" type="ORF">S01H1_21487</name>
</gene>
<feature type="non-terminal residue" evidence="2">
    <location>
        <position position="1"/>
    </location>
</feature>
<feature type="domain" description="Thiolase C-terminal" evidence="1">
    <location>
        <begin position="11"/>
        <end position="125"/>
    </location>
</feature>
<organism evidence="2">
    <name type="scientific">marine sediment metagenome</name>
    <dbReference type="NCBI Taxonomy" id="412755"/>
    <lineage>
        <taxon>unclassified sequences</taxon>
        <taxon>metagenomes</taxon>
        <taxon>ecological metagenomes</taxon>
    </lineage>
</organism>
<dbReference type="Gene3D" id="3.40.47.10">
    <property type="match status" value="1"/>
</dbReference>
<protein>
    <recommendedName>
        <fullName evidence="1">Thiolase C-terminal domain-containing protein</fullName>
    </recommendedName>
</protein>
<name>X0TNS1_9ZZZZ</name>
<dbReference type="CDD" id="cd00829">
    <property type="entry name" value="SCP-x_thiolase"/>
    <property type="match status" value="1"/>
</dbReference>
<accession>X0TNS1</accession>
<dbReference type="PANTHER" id="PTHR42870:SF1">
    <property type="entry name" value="NON-SPECIFIC LIPID-TRANSFER PROTEIN-LIKE 2"/>
    <property type="match status" value="1"/>
</dbReference>
<comment type="caution">
    <text evidence="2">The sequence shown here is derived from an EMBL/GenBank/DDBJ whole genome shotgun (WGS) entry which is preliminary data.</text>
</comment>
<reference evidence="2" key="1">
    <citation type="journal article" date="2014" name="Front. Microbiol.">
        <title>High frequency of phylogenetically diverse reductive dehalogenase-homologous genes in deep subseafloor sedimentary metagenomes.</title>
        <authorList>
            <person name="Kawai M."/>
            <person name="Futagami T."/>
            <person name="Toyoda A."/>
            <person name="Takaki Y."/>
            <person name="Nishi S."/>
            <person name="Hori S."/>
            <person name="Arai W."/>
            <person name="Tsubouchi T."/>
            <person name="Morono Y."/>
            <person name="Uchiyama I."/>
            <person name="Ito T."/>
            <person name="Fujiyama A."/>
            <person name="Inagaki F."/>
            <person name="Takami H."/>
        </authorList>
    </citation>
    <scope>NUCLEOTIDE SEQUENCE</scope>
    <source>
        <strain evidence="2">Expedition CK06-06</strain>
    </source>
</reference>